<name>A0ABW2N056_9ACTN</name>
<dbReference type="EMBL" id="JBHTCH010000004">
    <property type="protein sequence ID" value="MFC7359472.1"/>
    <property type="molecule type" value="Genomic_DNA"/>
</dbReference>
<protein>
    <submittedName>
        <fullName evidence="2">Uncharacterized protein</fullName>
    </submittedName>
</protein>
<evidence type="ECO:0000313" key="3">
    <source>
        <dbReference type="Proteomes" id="UP001596524"/>
    </source>
</evidence>
<sequence>MTIDTTRITALLVVMVCVALTSAHLNRRPAAPPGCKPSPPPPSSLWPAAH</sequence>
<dbReference type="RefSeq" id="WP_255889568.1">
    <property type="nucleotide sequence ID" value="NZ_JAFMZM010000002.1"/>
</dbReference>
<proteinExistence type="predicted"/>
<accession>A0ABW2N056</accession>
<keyword evidence="3" id="KW-1185">Reference proteome</keyword>
<comment type="caution">
    <text evidence="2">The sequence shown here is derived from an EMBL/GenBank/DDBJ whole genome shotgun (WGS) entry which is preliminary data.</text>
</comment>
<evidence type="ECO:0000256" key="1">
    <source>
        <dbReference type="SAM" id="MobiDB-lite"/>
    </source>
</evidence>
<feature type="region of interest" description="Disordered" evidence="1">
    <location>
        <begin position="27"/>
        <end position="50"/>
    </location>
</feature>
<reference evidence="3" key="1">
    <citation type="journal article" date="2019" name="Int. J. Syst. Evol. Microbiol.">
        <title>The Global Catalogue of Microorganisms (GCM) 10K type strain sequencing project: providing services to taxonomists for standard genome sequencing and annotation.</title>
        <authorList>
            <consortium name="The Broad Institute Genomics Platform"/>
            <consortium name="The Broad Institute Genome Sequencing Center for Infectious Disease"/>
            <person name="Wu L."/>
            <person name="Ma J."/>
        </authorList>
    </citation>
    <scope>NUCLEOTIDE SEQUENCE [LARGE SCALE GENOMIC DNA]</scope>
    <source>
        <strain evidence="3">FCH27</strain>
    </source>
</reference>
<organism evidence="2 3">
    <name type="scientific">Nocardioides astragali</name>
    <dbReference type="NCBI Taxonomy" id="1776736"/>
    <lineage>
        <taxon>Bacteria</taxon>
        <taxon>Bacillati</taxon>
        <taxon>Actinomycetota</taxon>
        <taxon>Actinomycetes</taxon>
        <taxon>Propionibacteriales</taxon>
        <taxon>Nocardioidaceae</taxon>
        <taxon>Nocardioides</taxon>
    </lineage>
</organism>
<dbReference type="Proteomes" id="UP001596524">
    <property type="component" value="Unassembled WGS sequence"/>
</dbReference>
<feature type="compositionally biased region" description="Pro residues" evidence="1">
    <location>
        <begin position="30"/>
        <end position="44"/>
    </location>
</feature>
<gene>
    <name evidence="2" type="ORF">ACFQO6_04245</name>
</gene>
<evidence type="ECO:0000313" key="2">
    <source>
        <dbReference type="EMBL" id="MFC7359472.1"/>
    </source>
</evidence>